<proteinExistence type="predicted"/>
<dbReference type="Gramene" id="TraesCAD_scaffold_042168_01G000200.1">
    <property type="protein sequence ID" value="TraesCAD_scaffold_042168_01G000200.1"/>
    <property type="gene ID" value="TraesCAD_scaffold_042168_01G000200"/>
</dbReference>
<dbReference type="AlphaFoldDB" id="A0A3B6ILF5"/>
<dbReference type="Gramene" id="TraesCS4B03G0105000.1">
    <property type="protein sequence ID" value="TraesCS4B03G0105000.1.CDS"/>
    <property type="gene ID" value="TraesCS4B03G0105000"/>
</dbReference>
<keyword evidence="1" id="KW-0732">Signal</keyword>
<dbReference type="Gramene" id="TraesWEE_scaffold_025822_01G000200.1">
    <property type="protein sequence ID" value="TraesWEE_scaffold_025822_01G000200.1"/>
    <property type="gene ID" value="TraesWEE_scaffold_025822_01G000200"/>
</dbReference>
<dbReference type="Gramene" id="TraesCLE_scaffold_084464_01G000100.1">
    <property type="protein sequence ID" value="TraesCLE_scaffold_084464_01G000100.1"/>
    <property type="gene ID" value="TraesCLE_scaffold_084464_01G000100"/>
</dbReference>
<name>A0A3B6ILF5_WHEAT</name>
<keyword evidence="3" id="KW-1185">Reference proteome</keyword>
<dbReference type="Gramene" id="TraesRN4B0100108500.1">
    <property type="protein sequence ID" value="TraesRN4B0100108500.1"/>
    <property type="gene ID" value="TraesRN4B0100108500"/>
</dbReference>
<dbReference type="EnsemblPlants" id="TraesCS4B02G048700.1">
    <property type="protein sequence ID" value="TraesCS4B02G048700.1"/>
    <property type="gene ID" value="TraesCS4B02G048700"/>
</dbReference>
<dbReference type="Gramene" id="TraesROB_scaffold_005972_01G000400.1">
    <property type="protein sequence ID" value="TraesROB_scaffold_005972_01G000400.1"/>
    <property type="gene ID" value="TraesROB_scaffold_005972_01G000400"/>
</dbReference>
<sequence>MRGSRMIIVGLVLLVLASGTATGSTMGGSLTGTNCLVKTPMPCDEIKRCIDTCNSLSPVHGKPEISCVDKECRCTFC</sequence>
<reference evidence="2" key="1">
    <citation type="submission" date="2018-08" db="EMBL/GenBank/DDBJ databases">
        <authorList>
            <person name="Rossello M."/>
        </authorList>
    </citation>
    <scope>NUCLEOTIDE SEQUENCE [LARGE SCALE GENOMIC DNA]</scope>
    <source>
        <strain evidence="2">cv. Chinese Spring</strain>
    </source>
</reference>
<evidence type="ECO:0000256" key="1">
    <source>
        <dbReference type="SAM" id="SignalP"/>
    </source>
</evidence>
<feature type="signal peptide" evidence="1">
    <location>
        <begin position="1"/>
        <end position="22"/>
    </location>
</feature>
<feature type="chain" id="PRO_5043175587" evidence="1">
    <location>
        <begin position="23"/>
        <end position="77"/>
    </location>
</feature>
<reference evidence="2" key="2">
    <citation type="submission" date="2018-10" db="UniProtKB">
        <authorList>
            <consortium name="EnsemblPlants"/>
        </authorList>
    </citation>
    <scope>IDENTIFICATION</scope>
</reference>
<dbReference type="Gramene" id="TraesSYM4B03G02265880.1">
    <property type="protein sequence ID" value="TraesSYM4B03G02265880.1"/>
    <property type="gene ID" value="TraesSYM4B03G02265880"/>
</dbReference>
<evidence type="ECO:0000313" key="3">
    <source>
        <dbReference type="Proteomes" id="UP000019116"/>
    </source>
</evidence>
<organism evidence="2">
    <name type="scientific">Triticum aestivum</name>
    <name type="common">Wheat</name>
    <dbReference type="NCBI Taxonomy" id="4565"/>
    <lineage>
        <taxon>Eukaryota</taxon>
        <taxon>Viridiplantae</taxon>
        <taxon>Streptophyta</taxon>
        <taxon>Embryophyta</taxon>
        <taxon>Tracheophyta</taxon>
        <taxon>Spermatophyta</taxon>
        <taxon>Magnoliopsida</taxon>
        <taxon>Liliopsida</taxon>
        <taxon>Poales</taxon>
        <taxon>Poaceae</taxon>
        <taxon>BOP clade</taxon>
        <taxon>Pooideae</taxon>
        <taxon>Triticodae</taxon>
        <taxon>Triticeae</taxon>
        <taxon>Triticinae</taxon>
        <taxon>Triticum</taxon>
    </lineage>
</organism>
<protein>
    <submittedName>
        <fullName evidence="2">Uncharacterized protein</fullName>
    </submittedName>
</protein>
<evidence type="ECO:0000313" key="2">
    <source>
        <dbReference type="EnsemblPlants" id="TraesCS4B02G048700.1"/>
    </source>
</evidence>
<dbReference type="Gramene" id="TraesPARA_EIv1.0_1317040.1">
    <property type="protein sequence ID" value="TraesPARA_EIv1.0_1317040.1.CDS"/>
    <property type="gene ID" value="TraesPARA_EIv1.0_1317040"/>
</dbReference>
<dbReference type="Gramene" id="TraesCS4B02G048700.1">
    <property type="protein sequence ID" value="TraesCS4B02G048700.1"/>
    <property type="gene ID" value="TraesCS4B02G048700"/>
</dbReference>
<dbReference type="Proteomes" id="UP000019116">
    <property type="component" value="Chromosome 4B"/>
</dbReference>
<accession>A0A3B6ILF5</accession>